<comment type="caution">
    <text evidence="1">The sequence shown here is derived from an EMBL/GenBank/DDBJ whole genome shotgun (WGS) entry which is preliminary data.</text>
</comment>
<protein>
    <submittedName>
        <fullName evidence="1">Uncharacterized protein</fullName>
    </submittedName>
</protein>
<organism evidence="1 2">
    <name type="scientific">Rothia endophytica</name>
    <dbReference type="NCBI Taxonomy" id="1324766"/>
    <lineage>
        <taxon>Bacteria</taxon>
        <taxon>Bacillati</taxon>
        <taxon>Actinomycetota</taxon>
        <taxon>Actinomycetes</taxon>
        <taxon>Micrococcales</taxon>
        <taxon>Micrococcaceae</taxon>
        <taxon>Rothia</taxon>
    </lineage>
</organism>
<evidence type="ECO:0000313" key="2">
    <source>
        <dbReference type="Proteomes" id="UP001500187"/>
    </source>
</evidence>
<name>A0ABP9BUW6_9MICC</name>
<gene>
    <name evidence="1" type="ORF">GCM10023352_18920</name>
</gene>
<evidence type="ECO:0000313" key="1">
    <source>
        <dbReference type="EMBL" id="GAA4799277.1"/>
    </source>
</evidence>
<proteinExistence type="predicted"/>
<keyword evidence="2" id="KW-1185">Reference proteome</keyword>
<accession>A0ABP9BUW6</accession>
<sequence length="55" mass="6482">MVNFLRRLVVFTKFIRAPQIWAALCAHPRFCWVNEPSSIRPKAALLDRLRLPCRC</sequence>
<dbReference type="Proteomes" id="UP001500187">
    <property type="component" value="Unassembled WGS sequence"/>
</dbReference>
<reference evidence="2" key="1">
    <citation type="journal article" date="2019" name="Int. J. Syst. Evol. Microbiol.">
        <title>The Global Catalogue of Microorganisms (GCM) 10K type strain sequencing project: providing services to taxonomists for standard genome sequencing and annotation.</title>
        <authorList>
            <consortium name="The Broad Institute Genomics Platform"/>
            <consortium name="The Broad Institute Genome Sequencing Center for Infectious Disease"/>
            <person name="Wu L."/>
            <person name="Ma J."/>
        </authorList>
    </citation>
    <scope>NUCLEOTIDE SEQUENCE [LARGE SCALE GENOMIC DNA]</scope>
    <source>
        <strain evidence="2">JCM 18541</strain>
    </source>
</reference>
<dbReference type="EMBL" id="BAABKP010000005">
    <property type="protein sequence ID" value="GAA4799277.1"/>
    <property type="molecule type" value="Genomic_DNA"/>
</dbReference>